<keyword evidence="1" id="KW-0472">Membrane</keyword>
<sequence>MRRQADTKPFHVKQRVTTHPVVLNSVLPRISLSFVPVLTIDASHFLRHHFSNPFIATITTATAFQFRSLKIFSCYSVLIDAIVLALFVHALRVCCSLGWSYWWITRCCCFCADSRAVCLGRVISVYTATASGILLRCEPAGPWFEPNPGILTAPV</sequence>
<proteinExistence type="predicted"/>
<keyword evidence="3" id="KW-1185">Reference proteome</keyword>
<accession>A0A4S2LNQ5</accession>
<feature type="transmembrane region" description="Helical" evidence="1">
    <location>
        <begin position="77"/>
        <end position="104"/>
    </location>
</feature>
<reference evidence="2 3" key="1">
    <citation type="journal article" date="2019" name="BMC Genomics">
        <title>New insights from Opisthorchis felineus genome: update on genomics of the epidemiologically important liver flukes.</title>
        <authorList>
            <person name="Ershov N.I."/>
            <person name="Mordvinov V.A."/>
            <person name="Prokhortchouk E.B."/>
            <person name="Pakharukova M.Y."/>
            <person name="Gunbin K.V."/>
            <person name="Ustyantsev K."/>
            <person name="Genaev M.A."/>
            <person name="Blinov A.G."/>
            <person name="Mazur A."/>
            <person name="Boulygina E."/>
            <person name="Tsygankova S."/>
            <person name="Khrameeva E."/>
            <person name="Chekanov N."/>
            <person name="Fan G."/>
            <person name="Xiao A."/>
            <person name="Zhang H."/>
            <person name="Xu X."/>
            <person name="Yang H."/>
            <person name="Solovyev V."/>
            <person name="Lee S.M."/>
            <person name="Liu X."/>
            <person name="Afonnikov D.A."/>
            <person name="Skryabin K.G."/>
        </authorList>
    </citation>
    <scope>NUCLEOTIDE SEQUENCE [LARGE SCALE GENOMIC DNA]</scope>
    <source>
        <strain evidence="2">AK-0245</strain>
        <tissue evidence="2">Whole organism</tissue>
    </source>
</reference>
<dbReference type="EMBL" id="SJOL01006491">
    <property type="protein sequence ID" value="TGZ65330.1"/>
    <property type="molecule type" value="Genomic_DNA"/>
</dbReference>
<organism evidence="2 3">
    <name type="scientific">Opisthorchis felineus</name>
    <dbReference type="NCBI Taxonomy" id="147828"/>
    <lineage>
        <taxon>Eukaryota</taxon>
        <taxon>Metazoa</taxon>
        <taxon>Spiralia</taxon>
        <taxon>Lophotrochozoa</taxon>
        <taxon>Platyhelminthes</taxon>
        <taxon>Trematoda</taxon>
        <taxon>Digenea</taxon>
        <taxon>Opisthorchiida</taxon>
        <taxon>Opisthorchiata</taxon>
        <taxon>Opisthorchiidae</taxon>
        <taxon>Opisthorchis</taxon>
    </lineage>
</organism>
<name>A0A4S2LNQ5_OPIFE</name>
<keyword evidence="1" id="KW-1133">Transmembrane helix</keyword>
<gene>
    <name evidence="2" type="ORF">CRM22_005940</name>
</gene>
<evidence type="ECO:0000256" key="1">
    <source>
        <dbReference type="SAM" id="Phobius"/>
    </source>
</evidence>
<evidence type="ECO:0000313" key="2">
    <source>
        <dbReference type="EMBL" id="TGZ65330.1"/>
    </source>
</evidence>
<evidence type="ECO:0000313" key="3">
    <source>
        <dbReference type="Proteomes" id="UP000308267"/>
    </source>
</evidence>
<protein>
    <submittedName>
        <fullName evidence="2">Uncharacterized protein</fullName>
    </submittedName>
</protein>
<dbReference type="AlphaFoldDB" id="A0A4S2LNQ5"/>
<comment type="caution">
    <text evidence="2">The sequence shown here is derived from an EMBL/GenBank/DDBJ whole genome shotgun (WGS) entry which is preliminary data.</text>
</comment>
<dbReference type="Proteomes" id="UP000308267">
    <property type="component" value="Unassembled WGS sequence"/>
</dbReference>
<keyword evidence="1" id="KW-0812">Transmembrane</keyword>